<dbReference type="EMBL" id="JABKKJ010000013">
    <property type="protein sequence ID" value="NPE25560.1"/>
    <property type="molecule type" value="Genomic_DNA"/>
</dbReference>
<keyword evidence="1" id="KW-0804">Transcription</keyword>
<dbReference type="SUPFAM" id="SSF82679">
    <property type="entry name" value="N-utilization substance G protein NusG, N-terminal domain"/>
    <property type="match status" value="1"/>
</dbReference>
<dbReference type="Gene3D" id="3.30.70.940">
    <property type="entry name" value="NusG, N-terminal domain"/>
    <property type="match status" value="1"/>
</dbReference>
<dbReference type="Pfam" id="PF02357">
    <property type="entry name" value="NusG"/>
    <property type="match status" value="1"/>
</dbReference>
<dbReference type="RefSeq" id="WP_172345046.1">
    <property type="nucleotide sequence ID" value="NZ_CASYYZ010000083.1"/>
</dbReference>
<feature type="domain" description="KOW" evidence="2">
    <location>
        <begin position="131"/>
        <end position="158"/>
    </location>
</feature>
<evidence type="ECO:0000259" key="2">
    <source>
        <dbReference type="SMART" id="SM00739"/>
    </source>
</evidence>
<protein>
    <submittedName>
        <fullName evidence="3">UpxY family transcription antiterminator</fullName>
    </submittedName>
</protein>
<evidence type="ECO:0000313" key="4">
    <source>
        <dbReference type="Proteomes" id="UP000820977"/>
    </source>
</evidence>
<proteinExistence type="predicted"/>
<organism evidence="3 4">
    <name type="scientific">Xylanibacter caecicola</name>
    <dbReference type="NCBI Taxonomy" id="2736294"/>
    <lineage>
        <taxon>Bacteria</taxon>
        <taxon>Pseudomonadati</taxon>
        <taxon>Bacteroidota</taxon>
        <taxon>Bacteroidia</taxon>
        <taxon>Bacteroidales</taxon>
        <taxon>Prevotellaceae</taxon>
        <taxon>Xylanibacter</taxon>
    </lineage>
</organism>
<reference evidence="3 4" key="1">
    <citation type="submission" date="2020-05" db="EMBL/GenBank/DDBJ databases">
        <title>Distinct polysaccharide utilization as determinants for interspecies competition between intestinal Prevotella spp.</title>
        <authorList>
            <person name="Galvez E.J.C."/>
            <person name="Iljazovic A."/>
            <person name="Strowig T."/>
        </authorList>
    </citation>
    <scope>NUCLEOTIDE SEQUENCE [LARGE SCALE GENOMIC DNA]</scope>
    <source>
        <strain evidence="3 4">PCHR</strain>
    </source>
</reference>
<dbReference type="SMART" id="SM00739">
    <property type="entry name" value="KOW"/>
    <property type="match status" value="1"/>
</dbReference>
<dbReference type="PROSITE" id="PS01108">
    <property type="entry name" value="RIBOSOMAL_L24"/>
    <property type="match status" value="1"/>
</dbReference>
<evidence type="ECO:0000256" key="1">
    <source>
        <dbReference type="ARBA" id="ARBA00023163"/>
    </source>
</evidence>
<evidence type="ECO:0000313" key="3">
    <source>
        <dbReference type="EMBL" id="NPE25560.1"/>
    </source>
</evidence>
<accession>A0ABX2B5Q3</accession>
<dbReference type="InterPro" id="IPR008991">
    <property type="entry name" value="Translation_prot_SH3-like_sf"/>
</dbReference>
<dbReference type="InterPro" id="IPR005824">
    <property type="entry name" value="KOW"/>
</dbReference>
<dbReference type="InterPro" id="IPR036735">
    <property type="entry name" value="NGN_dom_sf"/>
</dbReference>
<gene>
    <name evidence="3" type="ORF">HPS54_08550</name>
</gene>
<dbReference type="NCBIfam" id="NF033644">
    <property type="entry name" value="antiterm_UpxY"/>
    <property type="match status" value="1"/>
</dbReference>
<keyword evidence="4" id="KW-1185">Reference proteome</keyword>
<dbReference type="Proteomes" id="UP000820977">
    <property type="component" value="Unassembled WGS sequence"/>
</dbReference>
<dbReference type="SUPFAM" id="SSF50104">
    <property type="entry name" value="Translation proteins SH3-like domain"/>
    <property type="match status" value="1"/>
</dbReference>
<dbReference type="InterPro" id="IPR005825">
    <property type="entry name" value="Ribosomal_uL24_CS"/>
</dbReference>
<comment type="caution">
    <text evidence="3">The sequence shown here is derived from an EMBL/GenBank/DDBJ whole genome shotgun (WGS) entry which is preliminary data.</text>
</comment>
<name>A0ABX2B5Q3_9BACT</name>
<dbReference type="InterPro" id="IPR006645">
    <property type="entry name" value="NGN-like_dom"/>
</dbReference>
<sequence>MPTLNKRYNQETTQVEQEESHWYALKVFFNKVFDVEETLNGCGISTYIPCETQGNGHERKPMINSLIFFRSAPAFAQRVNTLLYNKAFVYTSSTDMGKKPYAIPEKEMNIFMLVCSSGESGLEYFGADDSFFRKGDRVKVVDGVFKGAEGYIRRIRGNRRLFVSIHGVCAVATSYIPQCFLRKIQNA</sequence>
<dbReference type="CDD" id="cd09895">
    <property type="entry name" value="NGN_SP_UpxY"/>
    <property type="match status" value="1"/>
</dbReference>